<keyword evidence="1" id="KW-0732">Signal</keyword>
<proteinExistence type="predicted"/>
<evidence type="ECO:0000313" key="2">
    <source>
        <dbReference type="EMBL" id="AJG20774.1"/>
    </source>
</evidence>
<gene>
    <name evidence="2" type="ORF">RR42_m3407</name>
</gene>
<feature type="chain" id="PRO_5002181682" evidence="1">
    <location>
        <begin position="27"/>
        <end position="79"/>
    </location>
</feature>
<reference evidence="2 3" key="1">
    <citation type="journal article" date="2015" name="Genome Announc.">
        <title>Complete Genome Sequence of Cupriavidus basilensis 4G11, Isolated from the Oak Ridge Field Research Center Site.</title>
        <authorList>
            <person name="Ray J."/>
            <person name="Waters R.J."/>
            <person name="Skerker J.M."/>
            <person name="Kuehl J.V."/>
            <person name="Price M.N."/>
            <person name="Huang J."/>
            <person name="Chakraborty R."/>
            <person name="Arkin A.P."/>
            <person name="Deutschbauer A."/>
        </authorList>
    </citation>
    <scope>NUCLEOTIDE SEQUENCE [LARGE SCALE GENOMIC DNA]</scope>
    <source>
        <strain evidence="2">4G11</strain>
    </source>
</reference>
<evidence type="ECO:0000256" key="1">
    <source>
        <dbReference type="SAM" id="SignalP"/>
    </source>
</evidence>
<organism evidence="2 3">
    <name type="scientific">Cupriavidus basilensis</name>
    <dbReference type="NCBI Taxonomy" id="68895"/>
    <lineage>
        <taxon>Bacteria</taxon>
        <taxon>Pseudomonadati</taxon>
        <taxon>Pseudomonadota</taxon>
        <taxon>Betaproteobacteria</taxon>
        <taxon>Burkholderiales</taxon>
        <taxon>Burkholderiaceae</taxon>
        <taxon>Cupriavidus</taxon>
    </lineage>
</organism>
<dbReference type="OrthoDB" id="8926583at2"/>
<dbReference type="EMBL" id="CP010536">
    <property type="protein sequence ID" value="AJG20774.1"/>
    <property type="molecule type" value="Genomic_DNA"/>
</dbReference>
<keyword evidence="3" id="KW-1185">Reference proteome</keyword>
<evidence type="ECO:0000313" key="3">
    <source>
        <dbReference type="Proteomes" id="UP000031843"/>
    </source>
</evidence>
<dbReference type="KEGG" id="cbw:RR42_m3407"/>
<dbReference type="AlphaFoldDB" id="A0A0C4YFL9"/>
<dbReference type="RefSeq" id="WP_043352270.1">
    <property type="nucleotide sequence ID" value="NZ_CP010536.1"/>
</dbReference>
<feature type="signal peptide" evidence="1">
    <location>
        <begin position="1"/>
        <end position="26"/>
    </location>
</feature>
<dbReference type="Proteomes" id="UP000031843">
    <property type="component" value="Chromosome main"/>
</dbReference>
<protein>
    <submittedName>
        <fullName evidence="2">Uncharacterized protein</fullName>
    </submittedName>
</protein>
<sequence>MHNKFAIATLTTAALAAALLAGAAQAAAPQDRALYGGQGGYSFRAGKVDPCTDGGRTGKFDAFGEGARQVDPYTDGARG</sequence>
<accession>A0A0C4YFL9</accession>
<name>A0A0C4YFL9_9BURK</name>